<dbReference type="OrthoDB" id="4244301at2"/>
<dbReference type="EMBL" id="CP011853">
    <property type="protein sequence ID" value="ALG86477.1"/>
    <property type="molecule type" value="Genomic_DNA"/>
</dbReference>
<dbReference type="KEGG" id="goq:ACH46_00080"/>
<dbReference type="STRING" id="1136941.ACH46_00080"/>
<dbReference type="PATRIC" id="fig|1136941.3.peg.13"/>
<reference evidence="2" key="1">
    <citation type="submission" date="2015-06" db="EMBL/GenBank/DDBJ databases">
        <title>Complete genome sequence and metabolic analysis of phthalate degradation pathway in Gordonia sp. QH-11.</title>
        <authorList>
            <person name="Jin D."/>
            <person name="Kong X."/>
            <person name="Bai Z."/>
        </authorList>
    </citation>
    <scope>NUCLEOTIDE SEQUENCE [LARGE SCALE GENOMIC DNA]</scope>
    <source>
        <strain evidence="2">QH-11</strain>
    </source>
</reference>
<name>A0A0N9NH50_9ACTN</name>
<dbReference type="AlphaFoldDB" id="A0A0N9NH50"/>
<gene>
    <name evidence="1" type="ORF">ACH46_00080</name>
</gene>
<sequence length="182" mass="21208">MNKYGTQAMRYWKRHAPERYRRIENPTRFFTELGLEAQGQITDLAQRIETNPALTLARTRSSGQTYLQDVAHRMTALRIAEEVVMQQLAWVTDPSLPLDEARQEWNQTTPNDENLITWAERMQDSPDLMPATVDLEQKAKDWAVPVWFLEGMVAAEIPRQYLEEHQSLLAEAATIRFLREVH</sequence>
<proteinExistence type="predicted"/>
<organism evidence="1 2">
    <name type="scientific">Gordonia phthalatica</name>
    <dbReference type="NCBI Taxonomy" id="1136941"/>
    <lineage>
        <taxon>Bacteria</taxon>
        <taxon>Bacillati</taxon>
        <taxon>Actinomycetota</taxon>
        <taxon>Actinomycetes</taxon>
        <taxon>Mycobacteriales</taxon>
        <taxon>Gordoniaceae</taxon>
        <taxon>Gordonia</taxon>
    </lineage>
</organism>
<dbReference type="Proteomes" id="UP000063789">
    <property type="component" value="Chromosome"/>
</dbReference>
<evidence type="ECO:0000313" key="2">
    <source>
        <dbReference type="Proteomes" id="UP000063789"/>
    </source>
</evidence>
<protein>
    <submittedName>
        <fullName evidence="1">Uncharacterized protein</fullName>
    </submittedName>
</protein>
<reference evidence="1 2" key="2">
    <citation type="journal article" date="2017" name="Int. J. Syst. Evol. Microbiol.">
        <title>Gordonia phthalatica sp. nov., a di-n-butyl phthalate-degrading bacterium isolated from activated sludge.</title>
        <authorList>
            <person name="Jin D."/>
            <person name="Kong X."/>
            <person name="Jia M."/>
            <person name="Yu X."/>
            <person name="Wang X."/>
            <person name="Zhuang X."/>
            <person name="Deng Y."/>
            <person name="Bai Z."/>
        </authorList>
    </citation>
    <scope>NUCLEOTIDE SEQUENCE [LARGE SCALE GENOMIC DNA]</scope>
    <source>
        <strain evidence="1 2">QH-11</strain>
    </source>
</reference>
<keyword evidence="2" id="KW-1185">Reference proteome</keyword>
<accession>A0A0N9NH50</accession>
<evidence type="ECO:0000313" key="1">
    <source>
        <dbReference type="EMBL" id="ALG86477.1"/>
    </source>
</evidence>